<feature type="non-terminal residue" evidence="1">
    <location>
        <position position="82"/>
    </location>
</feature>
<reference evidence="2" key="1">
    <citation type="submission" date="2022-10" db="EMBL/GenBank/DDBJ databases">
        <title>Genome assembly of Pristionchus species.</title>
        <authorList>
            <person name="Yoshida K."/>
            <person name="Sommer R.J."/>
        </authorList>
    </citation>
    <scope>NUCLEOTIDE SEQUENCE [LARGE SCALE GENOMIC DNA]</scope>
    <source>
        <strain evidence="2">RS5460</strain>
    </source>
</reference>
<dbReference type="Proteomes" id="UP001328107">
    <property type="component" value="Unassembled WGS sequence"/>
</dbReference>
<keyword evidence="2" id="KW-1185">Reference proteome</keyword>
<gene>
    <name evidence="1" type="ORF">PMAYCL1PPCAC_25049</name>
</gene>
<feature type="non-terminal residue" evidence="1">
    <location>
        <position position="1"/>
    </location>
</feature>
<dbReference type="AlphaFoldDB" id="A0AAN5I808"/>
<organism evidence="1 2">
    <name type="scientific">Pristionchus mayeri</name>
    <dbReference type="NCBI Taxonomy" id="1317129"/>
    <lineage>
        <taxon>Eukaryota</taxon>
        <taxon>Metazoa</taxon>
        <taxon>Ecdysozoa</taxon>
        <taxon>Nematoda</taxon>
        <taxon>Chromadorea</taxon>
        <taxon>Rhabditida</taxon>
        <taxon>Rhabditina</taxon>
        <taxon>Diplogasteromorpha</taxon>
        <taxon>Diplogasteroidea</taxon>
        <taxon>Neodiplogasteridae</taxon>
        <taxon>Pristionchus</taxon>
    </lineage>
</organism>
<accession>A0AAN5I808</accession>
<evidence type="ECO:0000313" key="2">
    <source>
        <dbReference type="Proteomes" id="UP001328107"/>
    </source>
</evidence>
<proteinExistence type="predicted"/>
<dbReference type="EMBL" id="BTRK01000005">
    <property type="protein sequence ID" value="GMR54854.1"/>
    <property type="molecule type" value="Genomic_DNA"/>
</dbReference>
<comment type="caution">
    <text evidence="1">The sequence shown here is derived from an EMBL/GenBank/DDBJ whole genome shotgun (WGS) entry which is preliminary data.</text>
</comment>
<name>A0AAN5I808_9BILA</name>
<sequence length="82" mass="9574">RRPMEVVKRDNKYETSKKTMNVENEEKCWRNIWSIMLGAPIQCLYSITLLANLAFDWREVKYANIFLAVLNSMATISQSVVC</sequence>
<protein>
    <submittedName>
        <fullName evidence="1">Uncharacterized protein</fullName>
    </submittedName>
</protein>
<evidence type="ECO:0000313" key="1">
    <source>
        <dbReference type="EMBL" id="GMR54854.1"/>
    </source>
</evidence>